<dbReference type="Pfam" id="PF19870">
    <property type="entry name" value="DUF6343"/>
    <property type="match status" value="1"/>
</dbReference>
<dbReference type="Proteomes" id="UP000570003">
    <property type="component" value="Unassembled WGS sequence"/>
</dbReference>
<evidence type="ECO:0000313" key="3">
    <source>
        <dbReference type="EMBL" id="NKY14249.1"/>
    </source>
</evidence>
<reference evidence="3 4" key="1">
    <citation type="submission" date="2020-04" db="EMBL/GenBank/DDBJ databases">
        <title>MicrobeNet Type strains.</title>
        <authorList>
            <person name="Nicholson A.C."/>
        </authorList>
    </citation>
    <scope>NUCLEOTIDE SEQUENCE [LARGE SCALE GENOMIC DNA]</scope>
    <source>
        <strain evidence="3 4">DSM 40738</strain>
    </source>
</reference>
<dbReference type="RefSeq" id="WP_168438476.1">
    <property type="nucleotide sequence ID" value="NZ_JAAXOU010000065.1"/>
</dbReference>
<evidence type="ECO:0000256" key="1">
    <source>
        <dbReference type="SAM" id="MobiDB-lite"/>
    </source>
</evidence>
<keyword evidence="2" id="KW-0812">Transmembrane</keyword>
<name>A0AA44DD17_STRE0</name>
<keyword evidence="2" id="KW-0472">Membrane</keyword>
<sequence>MRSGNEPVTARSPLRLRLGLGVWGLLWALGGTVAFALTGRTGWAIACGVLLLVVAADVVAVLRHVRQGAHYQPGPDVPPYEPCRTERRRRGGRDAP</sequence>
<feature type="compositionally biased region" description="Basic residues" evidence="1">
    <location>
        <begin position="86"/>
        <end position="96"/>
    </location>
</feature>
<proteinExistence type="predicted"/>
<gene>
    <name evidence="3" type="ORF">HGA06_08750</name>
</gene>
<protein>
    <submittedName>
        <fullName evidence="3">Uncharacterized protein</fullName>
    </submittedName>
</protein>
<organism evidence="3 4">
    <name type="scientific">Streptomyces somaliensis (strain ATCC 33201 / DSM 40738 / JCM 12659 / KCTC 9044 / NCTC 11332 / NRRL B-12077 / IP 733)</name>
    <dbReference type="NCBI Taxonomy" id="1134445"/>
    <lineage>
        <taxon>Bacteria</taxon>
        <taxon>Bacillati</taxon>
        <taxon>Actinomycetota</taxon>
        <taxon>Actinomycetes</taxon>
        <taxon>Kitasatosporales</taxon>
        <taxon>Streptomycetaceae</taxon>
        <taxon>Streptomyces</taxon>
    </lineage>
</organism>
<dbReference type="EMBL" id="JAAXOU010000065">
    <property type="protein sequence ID" value="NKY14249.1"/>
    <property type="molecule type" value="Genomic_DNA"/>
</dbReference>
<evidence type="ECO:0000313" key="4">
    <source>
        <dbReference type="Proteomes" id="UP000570003"/>
    </source>
</evidence>
<feature type="region of interest" description="Disordered" evidence="1">
    <location>
        <begin position="69"/>
        <end position="96"/>
    </location>
</feature>
<evidence type="ECO:0000256" key="2">
    <source>
        <dbReference type="SAM" id="Phobius"/>
    </source>
</evidence>
<dbReference type="AlphaFoldDB" id="A0AA44DD17"/>
<feature type="transmembrane region" description="Helical" evidence="2">
    <location>
        <begin position="43"/>
        <end position="62"/>
    </location>
</feature>
<accession>A0AA44DD17</accession>
<feature type="transmembrane region" description="Helical" evidence="2">
    <location>
        <begin position="20"/>
        <end position="37"/>
    </location>
</feature>
<keyword evidence="4" id="KW-1185">Reference proteome</keyword>
<dbReference type="InterPro" id="IPR045924">
    <property type="entry name" value="DUF6343"/>
</dbReference>
<comment type="caution">
    <text evidence="3">The sequence shown here is derived from an EMBL/GenBank/DDBJ whole genome shotgun (WGS) entry which is preliminary data.</text>
</comment>
<keyword evidence="2" id="KW-1133">Transmembrane helix</keyword>